<dbReference type="InterPro" id="IPR027417">
    <property type="entry name" value="P-loop_NTPase"/>
</dbReference>
<dbReference type="GO" id="GO:0003677">
    <property type="term" value="F:DNA binding"/>
    <property type="evidence" value="ECO:0007669"/>
    <property type="project" value="UniProtKB-KW"/>
</dbReference>
<dbReference type="CDD" id="cd00984">
    <property type="entry name" value="DnaB_C"/>
    <property type="match status" value="1"/>
</dbReference>
<dbReference type="NCBIfam" id="TIGR00665">
    <property type="entry name" value="DnaB"/>
    <property type="match status" value="1"/>
</dbReference>
<dbReference type="Pfam" id="PF03796">
    <property type="entry name" value="DnaB_C"/>
    <property type="match status" value="1"/>
</dbReference>
<dbReference type="SMART" id="SM00382">
    <property type="entry name" value="AAA"/>
    <property type="match status" value="1"/>
</dbReference>
<reference evidence="13" key="1">
    <citation type="submission" date="2018-05" db="EMBL/GenBank/DDBJ databases">
        <authorList>
            <person name="Lanie J.A."/>
            <person name="Ng W.-L."/>
            <person name="Kazmierczak K.M."/>
            <person name="Andrzejewski T.M."/>
            <person name="Davidsen T.M."/>
            <person name="Wayne K.J."/>
            <person name="Tettelin H."/>
            <person name="Glass J.I."/>
            <person name="Rusch D."/>
            <person name="Podicherti R."/>
            <person name="Tsui H.-C.T."/>
            <person name="Winkler M.E."/>
        </authorList>
    </citation>
    <scope>NUCLEOTIDE SEQUENCE</scope>
</reference>
<dbReference type="GO" id="GO:0043139">
    <property type="term" value="F:5'-3' DNA helicase activity"/>
    <property type="evidence" value="ECO:0007669"/>
    <property type="project" value="UniProtKB-EC"/>
</dbReference>
<dbReference type="SUPFAM" id="SSF48024">
    <property type="entry name" value="N-terminal domain of DnaB helicase"/>
    <property type="match status" value="1"/>
</dbReference>
<keyword evidence="2" id="KW-0639">Primosome</keyword>
<keyword evidence="4" id="KW-0547">Nucleotide-binding</keyword>
<dbReference type="GO" id="GO:0005829">
    <property type="term" value="C:cytosol"/>
    <property type="evidence" value="ECO:0007669"/>
    <property type="project" value="TreeGrafter"/>
</dbReference>
<evidence type="ECO:0000256" key="3">
    <source>
        <dbReference type="ARBA" id="ARBA00022705"/>
    </source>
</evidence>
<evidence type="ECO:0000256" key="9">
    <source>
        <dbReference type="ARBA" id="ARBA00023235"/>
    </source>
</evidence>
<proteinExistence type="inferred from homology"/>
<protein>
    <recommendedName>
        <fullName evidence="10">DNA 5'-3' helicase</fullName>
        <ecNumber evidence="10">5.6.2.3</ecNumber>
    </recommendedName>
</protein>
<evidence type="ECO:0000256" key="7">
    <source>
        <dbReference type="ARBA" id="ARBA00022840"/>
    </source>
</evidence>
<evidence type="ECO:0000256" key="4">
    <source>
        <dbReference type="ARBA" id="ARBA00022741"/>
    </source>
</evidence>
<dbReference type="AlphaFoldDB" id="A0A381PJH8"/>
<dbReference type="PROSITE" id="PS51199">
    <property type="entry name" value="SF4_HELICASE"/>
    <property type="match status" value="1"/>
</dbReference>
<evidence type="ECO:0000256" key="5">
    <source>
        <dbReference type="ARBA" id="ARBA00022801"/>
    </source>
</evidence>
<keyword evidence="8" id="KW-0238">DNA-binding</keyword>
<keyword evidence="9" id="KW-0413">Isomerase</keyword>
<dbReference type="Gene3D" id="1.10.860.10">
    <property type="entry name" value="DNAb Helicase, Chain A"/>
    <property type="match status" value="1"/>
</dbReference>
<dbReference type="InterPro" id="IPR003593">
    <property type="entry name" value="AAA+_ATPase"/>
</dbReference>
<dbReference type="FunFam" id="3.40.50.300:FF:000076">
    <property type="entry name" value="Replicative DNA helicase"/>
    <property type="match status" value="1"/>
</dbReference>
<dbReference type="EMBL" id="UINC01000988">
    <property type="protein sequence ID" value="SUZ66588.1"/>
    <property type="molecule type" value="Genomic_DNA"/>
</dbReference>
<dbReference type="GO" id="GO:1990077">
    <property type="term" value="C:primosome complex"/>
    <property type="evidence" value="ECO:0007669"/>
    <property type="project" value="UniProtKB-KW"/>
</dbReference>
<dbReference type="PANTHER" id="PTHR30153">
    <property type="entry name" value="REPLICATIVE DNA HELICASE DNAB"/>
    <property type="match status" value="1"/>
</dbReference>
<dbReference type="InterPro" id="IPR007692">
    <property type="entry name" value="DNA_helicase_DnaB"/>
</dbReference>
<comment type="catalytic activity">
    <reaction evidence="11">
        <text>ATP + H2O = ADP + phosphate + H(+)</text>
        <dbReference type="Rhea" id="RHEA:13065"/>
        <dbReference type="ChEBI" id="CHEBI:15377"/>
        <dbReference type="ChEBI" id="CHEBI:15378"/>
        <dbReference type="ChEBI" id="CHEBI:30616"/>
        <dbReference type="ChEBI" id="CHEBI:43474"/>
        <dbReference type="ChEBI" id="CHEBI:456216"/>
        <dbReference type="EC" id="5.6.2.3"/>
    </reaction>
</comment>
<sequence length="449" mass="49439">MAEPADQILNVQPQSEEAEQAVLGSMLASKEAVSKTIQWLNPEHFYKDAHSRIYSIMITLFDKGDPIDTVSVIDALKKKKELDAIGGTYYVTGLVEAVPTTAHVERYSKIVLEKALLRRLIGLSHDIAKEAYDDSQEIGDILDTVEQSIFNITQSRLKGGFQHIESILHDTFEKLDKISSKKGSVIGVPSGLIDLDDKTSGFQDGDLVIIAGRPGMGKTSLALSLLRNAAVEAGIGTGMFSLEMANHQLAMRLLCSEARVDSHLVRTGNLPKTHWKNLSLSVGTLAEAPIHLDDTPALTVLELRAKARRLKAKHNIGMIVVDYLQLMQGPKGVESRQQEISVISRSLKALAKELNIPVVALSQLSRAVEQRADRKPQLSDLRESGAIEQDADVVIFLYRPWVYSQEEEDEGKADIIVAKQRNGPTGLIQATFLNRFARFENLSPADAPF</sequence>
<gene>
    <name evidence="13" type="ORF">METZ01_LOCUS19442</name>
</gene>
<dbReference type="GO" id="GO:0042802">
    <property type="term" value="F:identical protein binding"/>
    <property type="evidence" value="ECO:0007669"/>
    <property type="project" value="UniProtKB-ARBA"/>
</dbReference>
<dbReference type="SUPFAM" id="SSF52540">
    <property type="entry name" value="P-loop containing nucleoside triphosphate hydrolases"/>
    <property type="match status" value="1"/>
</dbReference>
<evidence type="ECO:0000256" key="10">
    <source>
        <dbReference type="ARBA" id="ARBA00044969"/>
    </source>
</evidence>
<dbReference type="InterPro" id="IPR007693">
    <property type="entry name" value="DNA_helicase_DnaB-like_N"/>
</dbReference>
<accession>A0A381PJH8</accession>
<dbReference type="Pfam" id="PF00772">
    <property type="entry name" value="DnaB"/>
    <property type="match status" value="1"/>
</dbReference>
<dbReference type="GO" id="GO:0016787">
    <property type="term" value="F:hydrolase activity"/>
    <property type="evidence" value="ECO:0007669"/>
    <property type="project" value="UniProtKB-KW"/>
</dbReference>
<keyword evidence="7" id="KW-0067">ATP-binding</keyword>
<evidence type="ECO:0000256" key="11">
    <source>
        <dbReference type="ARBA" id="ARBA00048954"/>
    </source>
</evidence>
<comment type="similarity">
    <text evidence="1">Belongs to the helicase family. DnaB subfamily.</text>
</comment>
<name>A0A381PJH8_9ZZZZ</name>
<keyword evidence="6" id="KW-0347">Helicase</keyword>
<dbReference type="Gene3D" id="3.40.50.300">
    <property type="entry name" value="P-loop containing nucleotide triphosphate hydrolases"/>
    <property type="match status" value="1"/>
</dbReference>
<evidence type="ECO:0000256" key="6">
    <source>
        <dbReference type="ARBA" id="ARBA00022806"/>
    </source>
</evidence>
<dbReference type="InterPro" id="IPR016136">
    <property type="entry name" value="DNA_helicase_N/primase_C"/>
</dbReference>
<keyword evidence="5" id="KW-0378">Hydrolase</keyword>
<feature type="domain" description="SF4 helicase" evidence="12">
    <location>
        <begin position="181"/>
        <end position="446"/>
    </location>
</feature>
<evidence type="ECO:0000256" key="1">
    <source>
        <dbReference type="ARBA" id="ARBA00008428"/>
    </source>
</evidence>
<dbReference type="GO" id="GO:0006269">
    <property type="term" value="P:DNA replication, synthesis of primer"/>
    <property type="evidence" value="ECO:0007669"/>
    <property type="project" value="UniProtKB-KW"/>
</dbReference>
<dbReference type="FunFam" id="1.10.860.10:FF:000001">
    <property type="entry name" value="Replicative DNA helicase"/>
    <property type="match status" value="1"/>
</dbReference>
<evidence type="ECO:0000256" key="8">
    <source>
        <dbReference type="ARBA" id="ARBA00023125"/>
    </source>
</evidence>
<organism evidence="13">
    <name type="scientific">marine metagenome</name>
    <dbReference type="NCBI Taxonomy" id="408172"/>
    <lineage>
        <taxon>unclassified sequences</taxon>
        <taxon>metagenomes</taxon>
        <taxon>ecological metagenomes</taxon>
    </lineage>
</organism>
<dbReference type="NCBIfam" id="NF004384">
    <property type="entry name" value="PRK05748.1"/>
    <property type="match status" value="1"/>
</dbReference>
<evidence type="ECO:0000259" key="12">
    <source>
        <dbReference type="PROSITE" id="PS51199"/>
    </source>
</evidence>
<evidence type="ECO:0000313" key="13">
    <source>
        <dbReference type="EMBL" id="SUZ66588.1"/>
    </source>
</evidence>
<evidence type="ECO:0000256" key="2">
    <source>
        <dbReference type="ARBA" id="ARBA00022515"/>
    </source>
</evidence>
<dbReference type="PANTHER" id="PTHR30153:SF2">
    <property type="entry name" value="REPLICATIVE DNA HELICASE"/>
    <property type="match status" value="1"/>
</dbReference>
<dbReference type="InterPro" id="IPR036185">
    <property type="entry name" value="DNA_heli_DnaB-like_N_sf"/>
</dbReference>
<keyword evidence="3" id="KW-0235">DNA replication</keyword>
<dbReference type="EC" id="5.6.2.3" evidence="10"/>
<dbReference type="InterPro" id="IPR007694">
    <property type="entry name" value="DNA_helicase_DnaB-like_C"/>
</dbReference>
<dbReference type="GO" id="GO:0005524">
    <property type="term" value="F:ATP binding"/>
    <property type="evidence" value="ECO:0007669"/>
    <property type="project" value="UniProtKB-KW"/>
</dbReference>